<accession>A0A1J8Q1A4</accession>
<protein>
    <submittedName>
        <fullName evidence="1">Uncharacterized protein</fullName>
    </submittedName>
</protein>
<sequence>MGGLEPLSAADATQPKPFPVFLEQHGHPDQHKFTYLLRKGLICRLQEMSST</sequence>
<evidence type="ECO:0000313" key="1">
    <source>
        <dbReference type="EMBL" id="OJA14463.1"/>
    </source>
</evidence>
<keyword evidence="2" id="KW-1185">Reference proteome</keyword>
<gene>
    <name evidence="1" type="ORF">AZE42_10880</name>
</gene>
<dbReference type="AlphaFoldDB" id="A0A1J8Q1A4"/>
<proteinExistence type="predicted"/>
<comment type="caution">
    <text evidence="1">The sequence shown here is derived from an EMBL/GenBank/DDBJ whole genome shotgun (WGS) entry which is preliminary data.</text>
</comment>
<dbReference type="EMBL" id="LVVM01003651">
    <property type="protein sequence ID" value="OJA14463.1"/>
    <property type="molecule type" value="Genomic_DNA"/>
</dbReference>
<dbReference type="Proteomes" id="UP000183567">
    <property type="component" value="Unassembled WGS sequence"/>
</dbReference>
<reference evidence="1 2" key="1">
    <citation type="submission" date="2016-03" db="EMBL/GenBank/DDBJ databases">
        <title>Comparative genomics of the ectomycorrhizal sister species Rhizopogon vinicolor and Rhizopogon vesiculosus (Basidiomycota: Boletales) reveals a divergence of the mating type B locus.</title>
        <authorList>
            <person name="Mujic A.B."/>
            <person name="Kuo A."/>
            <person name="Tritt A."/>
            <person name="Lipzen A."/>
            <person name="Chen C."/>
            <person name="Johnson J."/>
            <person name="Sharma A."/>
            <person name="Barry K."/>
            <person name="Grigoriev I.V."/>
            <person name="Spatafora J.W."/>
        </authorList>
    </citation>
    <scope>NUCLEOTIDE SEQUENCE [LARGE SCALE GENOMIC DNA]</scope>
    <source>
        <strain evidence="1 2">AM-OR11-056</strain>
    </source>
</reference>
<name>A0A1J8Q1A4_9AGAM</name>
<organism evidence="1 2">
    <name type="scientific">Rhizopogon vesiculosus</name>
    <dbReference type="NCBI Taxonomy" id="180088"/>
    <lineage>
        <taxon>Eukaryota</taxon>
        <taxon>Fungi</taxon>
        <taxon>Dikarya</taxon>
        <taxon>Basidiomycota</taxon>
        <taxon>Agaricomycotina</taxon>
        <taxon>Agaricomycetes</taxon>
        <taxon>Agaricomycetidae</taxon>
        <taxon>Boletales</taxon>
        <taxon>Suillineae</taxon>
        <taxon>Rhizopogonaceae</taxon>
        <taxon>Rhizopogon</taxon>
    </lineage>
</organism>
<evidence type="ECO:0000313" key="2">
    <source>
        <dbReference type="Proteomes" id="UP000183567"/>
    </source>
</evidence>